<dbReference type="STRING" id="137265.SAMN05421684_5133"/>
<dbReference type="Gene3D" id="2.60.40.1240">
    <property type="match status" value="1"/>
</dbReference>
<feature type="compositionally biased region" description="Pro residues" evidence="2">
    <location>
        <begin position="1"/>
        <end position="28"/>
    </location>
</feature>
<gene>
    <name evidence="5" type="ORF">SAMN05421684_5133</name>
</gene>
<dbReference type="RefSeq" id="WP_090798314.1">
    <property type="nucleotide sequence ID" value="NZ_BOND01000004.1"/>
</dbReference>
<dbReference type="Proteomes" id="UP000199632">
    <property type="component" value="Unassembled WGS sequence"/>
</dbReference>
<feature type="compositionally biased region" description="Low complexity" evidence="2">
    <location>
        <begin position="59"/>
        <end position="77"/>
    </location>
</feature>
<evidence type="ECO:0000256" key="2">
    <source>
        <dbReference type="SAM" id="MobiDB-lite"/>
    </source>
</evidence>
<dbReference type="InterPro" id="IPR029050">
    <property type="entry name" value="Immunoprotect_excell_Ig-like"/>
</dbReference>
<evidence type="ECO:0000256" key="3">
    <source>
        <dbReference type="SAM" id="Phobius"/>
    </source>
</evidence>
<evidence type="ECO:0000259" key="4">
    <source>
        <dbReference type="Pfam" id="PF11611"/>
    </source>
</evidence>
<dbReference type="AlphaFoldDB" id="A0A1H3T455"/>
<feature type="region of interest" description="Disordered" evidence="2">
    <location>
        <begin position="59"/>
        <end position="89"/>
    </location>
</feature>
<keyword evidence="3" id="KW-1133">Transmembrane helix</keyword>
<reference evidence="6" key="1">
    <citation type="submission" date="2016-10" db="EMBL/GenBank/DDBJ databases">
        <authorList>
            <person name="Varghese N."/>
            <person name="Submissions S."/>
        </authorList>
    </citation>
    <scope>NUCLEOTIDE SEQUENCE [LARGE SCALE GENOMIC DNA]</scope>
    <source>
        <strain evidence="6">DSM 44718</strain>
    </source>
</reference>
<keyword evidence="1" id="KW-0732">Signal</keyword>
<sequence>MTYQPPPPSFPPPGFPPPGGVPHFGPPPAKKRSKTPWIVGGFVVLLLCCGGVGIAALNAGGDDPTTDTVTAAGGTVDEAPPKVSTPGLNEAARDGKFEFKVSKVACGTTRVGNSMIGEDALGVYCLVDLSVRNIGNKSQMFDGSSQKAFDGDGTEFSHDGAAGLYANDGTDVFLQDINPGNQLKGTLVFDVPKGTKLTTVELHDSPFSGGVTVALK</sequence>
<keyword evidence="3" id="KW-0472">Membrane</keyword>
<dbReference type="EMBL" id="FNQB01000003">
    <property type="protein sequence ID" value="SDZ44668.1"/>
    <property type="molecule type" value="Genomic_DNA"/>
</dbReference>
<evidence type="ECO:0000256" key="1">
    <source>
        <dbReference type="ARBA" id="ARBA00022729"/>
    </source>
</evidence>
<evidence type="ECO:0000313" key="5">
    <source>
        <dbReference type="EMBL" id="SDZ44668.1"/>
    </source>
</evidence>
<feature type="transmembrane region" description="Helical" evidence="3">
    <location>
        <begin position="37"/>
        <end position="57"/>
    </location>
</feature>
<dbReference type="InterPro" id="IPR029051">
    <property type="entry name" value="DUF4352"/>
</dbReference>
<proteinExistence type="predicted"/>
<dbReference type="Pfam" id="PF11611">
    <property type="entry name" value="DUF4352"/>
    <property type="match status" value="1"/>
</dbReference>
<evidence type="ECO:0000313" key="6">
    <source>
        <dbReference type="Proteomes" id="UP000199632"/>
    </source>
</evidence>
<feature type="domain" description="DUF4352" evidence="4">
    <location>
        <begin position="87"/>
        <end position="210"/>
    </location>
</feature>
<feature type="region of interest" description="Disordered" evidence="2">
    <location>
        <begin position="1"/>
        <end position="30"/>
    </location>
</feature>
<dbReference type="OrthoDB" id="3430849at2"/>
<keyword evidence="3" id="KW-0812">Transmembrane</keyword>
<name>A0A1H3T455_9ACTN</name>
<keyword evidence="6" id="KW-1185">Reference proteome</keyword>
<organism evidence="5 6">
    <name type="scientific">Asanoa ishikariensis</name>
    <dbReference type="NCBI Taxonomy" id="137265"/>
    <lineage>
        <taxon>Bacteria</taxon>
        <taxon>Bacillati</taxon>
        <taxon>Actinomycetota</taxon>
        <taxon>Actinomycetes</taxon>
        <taxon>Micromonosporales</taxon>
        <taxon>Micromonosporaceae</taxon>
        <taxon>Asanoa</taxon>
    </lineage>
</organism>
<protein>
    <recommendedName>
        <fullName evidence="4">DUF4352 domain-containing protein</fullName>
    </recommendedName>
</protein>
<accession>A0A1H3T455</accession>